<dbReference type="Gene3D" id="3.40.50.1480">
    <property type="entry name" value="Adenosylhomocysteinase-like"/>
    <property type="match status" value="1"/>
</dbReference>
<dbReference type="Pfam" id="PF00670">
    <property type="entry name" value="AdoHcyase_NAD"/>
    <property type="match status" value="1"/>
</dbReference>
<feature type="domain" description="S-adenosyl-L-homocysteine hydrolase NAD binding" evidence="1">
    <location>
        <begin position="184"/>
        <end position="345"/>
    </location>
</feature>
<proteinExistence type="predicted"/>
<evidence type="ECO:0000259" key="1">
    <source>
        <dbReference type="SMART" id="SM00997"/>
    </source>
</evidence>
<sequence length="432" mass="47320">MTRHVVDGKSKAVFSGVTILHVNHLLEDVLTLNEILRELGATIIYVPVMYGSVREPPKDLAYQVIAEARPPDRNASMRDVVTARLELAIGLIGKEWSSTLVLEDGGRHYSVMLDRVGRGATVSAPIAAVEQTRRGAGLASAFLADRRSAGLRYPIVTIARSMLKIRFENVFVATRIIEELSLALGALGDFLPYRRVVVVGYGILGRAIAKGLRTYRCDVVVVEKDPHVRSVAAKEGFLVCDVVRASHAANTTVVIGATGSDCFALDELNALRRGGCTIAYLVSASSGTVEFARLQESATGRVTFPRPTDGDIWRRLGIRDVSTGSNLQALLVAEGFPINFFRPDSESLAPRVIDPINAEMLVAAQWLLSRPTGVTPRVYKFGWENDELPIGPDAEMAILRSWLHLNHMSSSPDELNRYFDRHPAENQLLQAP</sequence>
<keyword evidence="3" id="KW-1185">Reference proteome</keyword>
<comment type="caution">
    <text evidence="2">The sequence shown here is derived from an EMBL/GenBank/DDBJ whole genome shotgun (WGS) entry which is preliminary data.</text>
</comment>
<dbReference type="InterPro" id="IPR015878">
    <property type="entry name" value="Ado_hCys_hydrolase_NAD-bd"/>
</dbReference>
<organism evidence="2 3">
    <name type="scientific">Nocardioides pini</name>
    <dbReference type="NCBI Taxonomy" id="2975053"/>
    <lineage>
        <taxon>Bacteria</taxon>
        <taxon>Bacillati</taxon>
        <taxon>Actinomycetota</taxon>
        <taxon>Actinomycetes</taxon>
        <taxon>Propionibacteriales</taxon>
        <taxon>Nocardioidaceae</taxon>
        <taxon>Nocardioides</taxon>
    </lineage>
</organism>
<dbReference type="InterPro" id="IPR036291">
    <property type="entry name" value="NAD(P)-bd_dom_sf"/>
</dbReference>
<dbReference type="Gene3D" id="3.40.50.720">
    <property type="entry name" value="NAD(P)-binding Rossmann-like Domain"/>
    <property type="match status" value="1"/>
</dbReference>
<reference evidence="2" key="1">
    <citation type="submission" date="2022-08" db="EMBL/GenBank/DDBJ databases">
        <title>Genome sequencing of Nocardioides sp. STR2.</title>
        <authorList>
            <person name="So Y."/>
        </authorList>
    </citation>
    <scope>NUCLEOTIDE SEQUENCE</scope>
    <source>
        <strain evidence="2">STR2</strain>
    </source>
</reference>
<dbReference type="RefSeq" id="WP_268110779.1">
    <property type="nucleotide sequence ID" value="NZ_JAPPUX010000002.1"/>
</dbReference>
<accession>A0ABT4CAG2</accession>
<dbReference type="EMBL" id="JAPPUX010000002">
    <property type="protein sequence ID" value="MCY4725959.1"/>
    <property type="molecule type" value="Genomic_DNA"/>
</dbReference>
<dbReference type="SUPFAM" id="SSF51735">
    <property type="entry name" value="NAD(P)-binding Rossmann-fold domains"/>
    <property type="match status" value="1"/>
</dbReference>
<gene>
    <name evidence="2" type="ORF">NYO98_06690</name>
</gene>
<protein>
    <submittedName>
        <fullName evidence="2">NAD-binding protein</fullName>
    </submittedName>
</protein>
<dbReference type="SMART" id="SM00997">
    <property type="entry name" value="AdoHcyase_NAD"/>
    <property type="match status" value="1"/>
</dbReference>
<evidence type="ECO:0000313" key="3">
    <source>
        <dbReference type="Proteomes" id="UP001074726"/>
    </source>
</evidence>
<dbReference type="Proteomes" id="UP001074726">
    <property type="component" value="Unassembled WGS sequence"/>
</dbReference>
<name>A0ABT4CAG2_9ACTN</name>
<evidence type="ECO:0000313" key="2">
    <source>
        <dbReference type="EMBL" id="MCY4725959.1"/>
    </source>
</evidence>
<dbReference type="InterPro" id="IPR042172">
    <property type="entry name" value="Adenosylhomocyst_ase-like_sf"/>
</dbReference>